<feature type="domain" description="Response regulatory" evidence="3">
    <location>
        <begin position="18"/>
        <end position="132"/>
    </location>
</feature>
<proteinExistence type="predicted"/>
<feature type="modified residue" description="4-aspartylphosphate" evidence="2">
    <location>
        <position position="66"/>
    </location>
</feature>
<gene>
    <name evidence="4" type="ORF">SAMN04488028_101610</name>
</gene>
<dbReference type="InterPro" id="IPR036457">
    <property type="entry name" value="PPM-type-like_dom_sf"/>
</dbReference>
<dbReference type="AlphaFoldDB" id="A0A1M6KKN3"/>
<name>A0A1M6KKN3_REIAG</name>
<dbReference type="PROSITE" id="PS50110">
    <property type="entry name" value="RESPONSE_REGULATORY"/>
    <property type="match status" value="1"/>
</dbReference>
<evidence type="ECO:0000313" key="5">
    <source>
        <dbReference type="Proteomes" id="UP000184474"/>
    </source>
</evidence>
<evidence type="ECO:0000256" key="2">
    <source>
        <dbReference type="PROSITE-ProRule" id="PRU00169"/>
    </source>
</evidence>
<keyword evidence="5" id="KW-1185">Reference proteome</keyword>
<evidence type="ECO:0000256" key="1">
    <source>
        <dbReference type="ARBA" id="ARBA00022553"/>
    </source>
</evidence>
<evidence type="ECO:0000259" key="3">
    <source>
        <dbReference type="PROSITE" id="PS50110"/>
    </source>
</evidence>
<dbReference type="CDD" id="cd17569">
    <property type="entry name" value="REC_HupR-like"/>
    <property type="match status" value="1"/>
</dbReference>
<keyword evidence="1 2" id="KW-0597">Phosphoprotein</keyword>
<dbReference type="SMART" id="SM00448">
    <property type="entry name" value="REC"/>
    <property type="match status" value="1"/>
</dbReference>
<dbReference type="Proteomes" id="UP000184474">
    <property type="component" value="Unassembled WGS sequence"/>
</dbReference>
<dbReference type="GO" id="GO:0000160">
    <property type="term" value="P:phosphorelay signal transduction system"/>
    <property type="evidence" value="ECO:0007669"/>
    <property type="project" value="InterPro"/>
</dbReference>
<dbReference type="PANTHER" id="PTHR44591">
    <property type="entry name" value="STRESS RESPONSE REGULATOR PROTEIN 1"/>
    <property type="match status" value="1"/>
</dbReference>
<dbReference type="Pfam" id="PF00072">
    <property type="entry name" value="Response_reg"/>
    <property type="match status" value="1"/>
</dbReference>
<sequence>MEDLLNKSYKTDVDKKYTVLYVDDEEVNLRVFNRNFGKFYHVLTAIDAFEAQQVLSQNTVDLIMTDQCMPRMNGSDLLLKIVPMYPDIIRMIMTGFSDEEDISEVKKKVGLHRFLKKPWDPETLRKEIDVAFEKKEERLAEKAVAKKPRPAVKSQDTGIDLLESTMSLVETSESKQLKNDINSLVKESKTKKSEFMDGGINYLLSLKDSMLPNQHELKLYTEDAFIVYDKNRVNQNGYWFGECNDQLVIASFFSKTHTREALALNSFVSAMLTEIIYKENCTKSDLILKKLSTRIYVRFLGQKTETTCPLEIAVNVYDKKQDKLTHSAAYHDVFFLNDRNEFKTLAGNQEVMVPGKDIEYDVNTVSGENIKALYIVPVNILEETNEQREDAGALKMLLSEVHKLPFGMQSKMFSDYGYRSVIGLKI</sequence>
<protein>
    <submittedName>
        <fullName evidence="4">Response regulator receiver domain-containing protein</fullName>
    </submittedName>
</protein>
<dbReference type="PANTHER" id="PTHR44591:SF19">
    <property type="entry name" value="TWO-COMPONENT RESPONSE REGULATOR-RELATED"/>
    <property type="match status" value="1"/>
</dbReference>
<dbReference type="SUPFAM" id="SSF52172">
    <property type="entry name" value="CheY-like"/>
    <property type="match status" value="1"/>
</dbReference>
<dbReference type="Gene3D" id="3.40.50.2300">
    <property type="match status" value="1"/>
</dbReference>
<dbReference type="InterPro" id="IPR001789">
    <property type="entry name" value="Sig_transdc_resp-reg_receiver"/>
</dbReference>
<dbReference type="EMBL" id="FRAA01000001">
    <property type="protein sequence ID" value="SHJ59400.1"/>
    <property type="molecule type" value="Genomic_DNA"/>
</dbReference>
<evidence type="ECO:0000313" key="4">
    <source>
        <dbReference type="EMBL" id="SHJ59400.1"/>
    </source>
</evidence>
<dbReference type="InterPro" id="IPR050595">
    <property type="entry name" value="Bact_response_regulator"/>
</dbReference>
<dbReference type="InterPro" id="IPR011006">
    <property type="entry name" value="CheY-like_superfamily"/>
</dbReference>
<organism evidence="4 5">
    <name type="scientific">Reichenbachiella agariperforans</name>
    <dbReference type="NCBI Taxonomy" id="156994"/>
    <lineage>
        <taxon>Bacteria</taxon>
        <taxon>Pseudomonadati</taxon>
        <taxon>Bacteroidota</taxon>
        <taxon>Cytophagia</taxon>
        <taxon>Cytophagales</taxon>
        <taxon>Reichenbachiellaceae</taxon>
        <taxon>Reichenbachiella</taxon>
    </lineage>
</organism>
<dbReference type="Gene3D" id="3.60.40.10">
    <property type="entry name" value="PPM-type phosphatase domain"/>
    <property type="match status" value="1"/>
</dbReference>
<reference evidence="5" key="1">
    <citation type="submission" date="2016-11" db="EMBL/GenBank/DDBJ databases">
        <authorList>
            <person name="Varghese N."/>
            <person name="Submissions S."/>
        </authorList>
    </citation>
    <scope>NUCLEOTIDE SEQUENCE [LARGE SCALE GENOMIC DNA]</scope>
    <source>
        <strain evidence="5">DSM 26134</strain>
    </source>
</reference>
<accession>A0A1M6KKN3</accession>
<dbReference type="STRING" id="156994.SAMN04488028_101610"/>